<gene>
    <name evidence="2" type="ORF">CTLFYP3_00136</name>
</gene>
<dbReference type="EMBL" id="CACRTO010000049">
    <property type="protein sequence ID" value="VYU68432.1"/>
    <property type="molecule type" value="Genomic_DNA"/>
</dbReference>
<name>A0A6N3GW75_9CLOT</name>
<keyword evidence="1" id="KW-1133">Transmembrane helix</keyword>
<protein>
    <submittedName>
        <fullName evidence="2">Uncharacterized protein</fullName>
    </submittedName>
</protein>
<feature type="transmembrane region" description="Helical" evidence="1">
    <location>
        <begin position="6"/>
        <end position="24"/>
    </location>
</feature>
<organism evidence="2">
    <name type="scientific">Clostridium tertium</name>
    <dbReference type="NCBI Taxonomy" id="1559"/>
    <lineage>
        <taxon>Bacteria</taxon>
        <taxon>Bacillati</taxon>
        <taxon>Bacillota</taxon>
        <taxon>Clostridia</taxon>
        <taxon>Eubacteriales</taxon>
        <taxon>Clostridiaceae</taxon>
        <taxon>Clostridium</taxon>
    </lineage>
</organism>
<reference evidence="2" key="1">
    <citation type="submission" date="2019-11" db="EMBL/GenBank/DDBJ databases">
        <authorList>
            <person name="Feng L."/>
        </authorList>
    </citation>
    <scope>NUCLEOTIDE SEQUENCE</scope>
    <source>
        <strain evidence="2">CTertiumLFYP3</strain>
    </source>
</reference>
<sequence>MTVVIYLVGLVALSLFVYLTYILLRGDNE</sequence>
<proteinExistence type="predicted"/>
<accession>A0A6N3GW75</accession>
<keyword evidence="1" id="KW-0812">Transmembrane</keyword>
<evidence type="ECO:0000256" key="1">
    <source>
        <dbReference type="SAM" id="Phobius"/>
    </source>
</evidence>
<evidence type="ECO:0000313" key="2">
    <source>
        <dbReference type="EMBL" id="VYU68432.1"/>
    </source>
</evidence>
<keyword evidence="1" id="KW-0472">Membrane</keyword>
<dbReference type="AlphaFoldDB" id="A0A6N3GW75"/>